<feature type="non-terminal residue" evidence="1">
    <location>
        <position position="47"/>
    </location>
</feature>
<sequence>MKDLRTVLFPPRNYKKEGSPARPSVDENAFWLLAKKKLSAKQYVAFK</sequence>
<accession>X0U848</accession>
<dbReference type="EMBL" id="BARS01012052">
    <property type="protein sequence ID" value="GAF96537.1"/>
    <property type="molecule type" value="Genomic_DNA"/>
</dbReference>
<gene>
    <name evidence="1" type="ORF">S01H1_21660</name>
</gene>
<evidence type="ECO:0000313" key="1">
    <source>
        <dbReference type="EMBL" id="GAF96537.1"/>
    </source>
</evidence>
<comment type="caution">
    <text evidence="1">The sequence shown here is derived from an EMBL/GenBank/DDBJ whole genome shotgun (WGS) entry which is preliminary data.</text>
</comment>
<dbReference type="AlphaFoldDB" id="X0U848"/>
<name>X0U848_9ZZZZ</name>
<proteinExistence type="predicted"/>
<reference evidence="1" key="1">
    <citation type="journal article" date="2014" name="Front. Microbiol.">
        <title>High frequency of phylogenetically diverse reductive dehalogenase-homologous genes in deep subseafloor sedimentary metagenomes.</title>
        <authorList>
            <person name="Kawai M."/>
            <person name="Futagami T."/>
            <person name="Toyoda A."/>
            <person name="Takaki Y."/>
            <person name="Nishi S."/>
            <person name="Hori S."/>
            <person name="Arai W."/>
            <person name="Tsubouchi T."/>
            <person name="Morono Y."/>
            <person name="Uchiyama I."/>
            <person name="Ito T."/>
            <person name="Fujiyama A."/>
            <person name="Inagaki F."/>
            <person name="Takami H."/>
        </authorList>
    </citation>
    <scope>NUCLEOTIDE SEQUENCE</scope>
    <source>
        <strain evidence="1">Expedition CK06-06</strain>
    </source>
</reference>
<organism evidence="1">
    <name type="scientific">marine sediment metagenome</name>
    <dbReference type="NCBI Taxonomy" id="412755"/>
    <lineage>
        <taxon>unclassified sequences</taxon>
        <taxon>metagenomes</taxon>
        <taxon>ecological metagenomes</taxon>
    </lineage>
</organism>
<protein>
    <submittedName>
        <fullName evidence="1">Uncharacterized protein</fullName>
    </submittedName>
</protein>